<keyword evidence="3 6" id="KW-0812">Transmembrane</keyword>
<gene>
    <name evidence="9" type="ORF">J2I47_13060</name>
</gene>
<dbReference type="InterPro" id="IPR047699">
    <property type="entry name" value="Permease_put_prefix"/>
</dbReference>
<dbReference type="PANTHER" id="PTHR30572:SF18">
    <property type="entry name" value="ABC-TYPE MACROLIDE FAMILY EXPORT SYSTEM PERMEASE COMPONENT 2"/>
    <property type="match status" value="1"/>
</dbReference>
<feature type="transmembrane region" description="Helical" evidence="6">
    <location>
        <begin position="451"/>
        <end position="474"/>
    </location>
</feature>
<keyword evidence="4 6" id="KW-1133">Transmembrane helix</keyword>
<evidence type="ECO:0000313" key="9">
    <source>
        <dbReference type="EMBL" id="MBO0937479.1"/>
    </source>
</evidence>
<sequence>MNQHSQPPRWATRLLHWLGHPDTREEVEGDLLELYAHWVRTHGPRKANWHYTLSVLRLLRPLAKSRHVPEYTTPFLLSPDMLRNYVKIAWRNLIRHKVYSAINIGGLAVGMAVAMLIGLWVWDELSFNKSHPQYDRIAQVLENQPLENGTQTFESLPFPLSTKLRRSYASDFKYVAVAVPMDITLAYNEKKLTKNGRFSEAAFPELLTLTMLKGSRKLTDPTAVLLAQSTSNVLFGAEDPINKIVDTGDRRMAKVTGVYEDLPRNSQFNGTAFIAPFALLATSSPGIMTNWKSSSFPIYVQLNPASRFEQVSAKISHVLYEGSKDPVKPTLFLWPMRQWHLYADFKNGVAGGGRVQFVWLFSIIGIFVLLLACINFMNLSTARSQKRAKEVGIRKVVGSVRGQLISQFLSESVLVVAVAFILSMGLVWLSLSWFNQLANKQMAMLWTEPLFWLAAFGFSLFTALIAGSYPAFYLSSFRPVKVLKGVVRVGRLVALPRQLLVVLQFTVSVTLIIGTIIVFRQIQHAKNRPIGYNRNGLIAINTSSLGRYDALRLDLLQTGAVVNMAESSNPTTDVWSSANNLDWRGKDSNRQAMFGTVSVSEDFGKTIGWTIKEGRGFSRKLTTDSLAFVFNEAAVKLIGIQHPVGEIIRWHDKEFTVIGVVHDLVMQSPFEPVKPMVFMMNNERTMNTITIKINPEQGAGEALATIRAVFQKYNPTVPFDYKFADQEFATKFSGEERIGNLASIFAILAVFISCLGLFGLASFMAEARTKEIGVRKVLGASVVNLWSLLSKDFVVLVGIAFCIATPIAYYFLNNWLQQYQYRTEITWWIFVVSGLGALGLTLLTVSYQSIRAALMNPVKSLRSE</sequence>
<evidence type="ECO:0000259" key="7">
    <source>
        <dbReference type="Pfam" id="PF02687"/>
    </source>
</evidence>
<comment type="subcellular location">
    <subcellularLocation>
        <location evidence="1">Cell membrane</location>
        <topology evidence="1">Multi-pass membrane protein</topology>
    </subcellularLocation>
</comment>
<dbReference type="PANTHER" id="PTHR30572">
    <property type="entry name" value="MEMBRANE COMPONENT OF TRANSPORTER-RELATED"/>
    <property type="match status" value="1"/>
</dbReference>
<evidence type="ECO:0000256" key="2">
    <source>
        <dbReference type="ARBA" id="ARBA00022475"/>
    </source>
</evidence>
<dbReference type="EMBL" id="JAFMYV010000006">
    <property type="protein sequence ID" value="MBO0937479.1"/>
    <property type="molecule type" value="Genomic_DNA"/>
</dbReference>
<evidence type="ECO:0000259" key="8">
    <source>
        <dbReference type="Pfam" id="PF12704"/>
    </source>
</evidence>
<evidence type="ECO:0000313" key="10">
    <source>
        <dbReference type="Proteomes" id="UP000664034"/>
    </source>
</evidence>
<dbReference type="GO" id="GO:0005886">
    <property type="term" value="C:plasma membrane"/>
    <property type="evidence" value="ECO:0007669"/>
    <property type="project" value="UniProtKB-SubCell"/>
</dbReference>
<dbReference type="InterPro" id="IPR050250">
    <property type="entry name" value="Macrolide_Exporter_MacB"/>
</dbReference>
<feature type="transmembrane region" description="Helical" evidence="6">
    <location>
        <begin position="101"/>
        <end position="122"/>
    </location>
</feature>
<dbReference type="InterPro" id="IPR025857">
    <property type="entry name" value="MacB_PCD"/>
</dbReference>
<dbReference type="Pfam" id="PF02687">
    <property type="entry name" value="FtsX"/>
    <property type="match status" value="2"/>
</dbReference>
<feature type="domain" description="ABC3 transporter permease C-terminal" evidence="7">
    <location>
        <begin position="363"/>
        <end position="476"/>
    </location>
</feature>
<protein>
    <submittedName>
        <fullName evidence="9">ABC transporter permease</fullName>
    </submittedName>
</protein>
<dbReference type="RefSeq" id="WP_207365037.1">
    <property type="nucleotide sequence ID" value="NZ_JAFMYV010000006.1"/>
</dbReference>
<evidence type="ECO:0000256" key="1">
    <source>
        <dbReference type="ARBA" id="ARBA00004651"/>
    </source>
</evidence>
<evidence type="ECO:0000256" key="4">
    <source>
        <dbReference type="ARBA" id="ARBA00022989"/>
    </source>
</evidence>
<dbReference type="NCBIfam" id="NF038404">
    <property type="entry name" value="perm_prefix_2"/>
    <property type="match status" value="1"/>
</dbReference>
<feature type="transmembrane region" description="Helical" evidence="6">
    <location>
        <begin position="825"/>
        <end position="845"/>
    </location>
</feature>
<feature type="transmembrane region" description="Helical" evidence="6">
    <location>
        <begin position="408"/>
        <end position="431"/>
    </location>
</feature>
<accession>A0A939K3K8</accession>
<feature type="transmembrane region" description="Helical" evidence="6">
    <location>
        <begin position="499"/>
        <end position="519"/>
    </location>
</feature>
<dbReference type="Pfam" id="PF12704">
    <property type="entry name" value="MacB_PCD"/>
    <property type="match status" value="2"/>
</dbReference>
<evidence type="ECO:0000256" key="5">
    <source>
        <dbReference type="ARBA" id="ARBA00023136"/>
    </source>
</evidence>
<dbReference type="InterPro" id="IPR003838">
    <property type="entry name" value="ABC3_permease_C"/>
</dbReference>
<evidence type="ECO:0000256" key="6">
    <source>
        <dbReference type="SAM" id="Phobius"/>
    </source>
</evidence>
<feature type="transmembrane region" description="Helical" evidence="6">
    <location>
        <begin position="357"/>
        <end position="379"/>
    </location>
</feature>
<evidence type="ECO:0000256" key="3">
    <source>
        <dbReference type="ARBA" id="ARBA00022692"/>
    </source>
</evidence>
<proteinExistence type="predicted"/>
<keyword evidence="5 6" id="KW-0472">Membrane</keyword>
<name>A0A939K3K8_9BACT</name>
<dbReference type="GO" id="GO:0022857">
    <property type="term" value="F:transmembrane transporter activity"/>
    <property type="evidence" value="ECO:0007669"/>
    <property type="project" value="TreeGrafter"/>
</dbReference>
<dbReference type="AlphaFoldDB" id="A0A939K3K8"/>
<organism evidence="9 10">
    <name type="scientific">Fibrella rubiginis</name>
    <dbReference type="NCBI Taxonomy" id="2817060"/>
    <lineage>
        <taxon>Bacteria</taxon>
        <taxon>Pseudomonadati</taxon>
        <taxon>Bacteroidota</taxon>
        <taxon>Cytophagia</taxon>
        <taxon>Cytophagales</taxon>
        <taxon>Spirosomataceae</taxon>
        <taxon>Fibrella</taxon>
    </lineage>
</organism>
<keyword evidence="2" id="KW-1003">Cell membrane</keyword>
<comment type="caution">
    <text evidence="9">The sequence shown here is derived from an EMBL/GenBank/DDBJ whole genome shotgun (WGS) entry which is preliminary data.</text>
</comment>
<feature type="transmembrane region" description="Helical" evidence="6">
    <location>
        <begin position="741"/>
        <end position="765"/>
    </location>
</feature>
<feature type="domain" description="MacB-like periplasmic core" evidence="8">
    <location>
        <begin position="502"/>
        <end position="708"/>
    </location>
</feature>
<reference evidence="9" key="1">
    <citation type="submission" date="2021-03" db="EMBL/GenBank/DDBJ databases">
        <title>Fibrella sp. HMF5335 genome sequencing and assembly.</title>
        <authorList>
            <person name="Kang H."/>
            <person name="Kim H."/>
            <person name="Bae S."/>
            <person name="Joh K."/>
        </authorList>
    </citation>
    <scope>NUCLEOTIDE SEQUENCE</scope>
    <source>
        <strain evidence="9">HMF5335</strain>
    </source>
</reference>
<feature type="domain" description="MacB-like periplasmic core" evidence="8">
    <location>
        <begin position="100"/>
        <end position="316"/>
    </location>
</feature>
<feature type="transmembrane region" description="Helical" evidence="6">
    <location>
        <begin position="793"/>
        <end position="813"/>
    </location>
</feature>
<keyword evidence="10" id="KW-1185">Reference proteome</keyword>
<dbReference type="Proteomes" id="UP000664034">
    <property type="component" value="Unassembled WGS sequence"/>
</dbReference>
<feature type="domain" description="ABC3 transporter permease C-terminal" evidence="7">
    <location>
        <begin position="744"/>
        <end position="857"/>
    </location>
</feature>